<evidence type="ECO:0000256" key="7">
    <source>
        <dbReference type="RuleBase" id="RU362042"/>
    </source>
</evidence>
<dbReference type="Gene3D" id="2.10.109.10">
    <property type="entry name" value="Umud Fragment, subunit A"/>
    <property type="match status" value="2"/>
</dbReference>
<dbReference type="OrthoDB" id="9815782at2"/>
<evidence type="ECO:0000259" key="8">
    <source>
        <dbReference type="Pfam" id="PF10502"/>
    </source>
</evidence>
<dbReference type="GO" id="GO:0006465">
    <property type="term" value="P:signal peptide processing"/>
    <property type="evidence" value="ECO:0007669"/>
    <property type="project" value="InterPro"/>
</dbReference>
<dbReference type="GO" id="GO:0009003">
    <property type="term" value="F:signal peptidase activity"/>
    <property type="evidence" value="ECO:0007669"/>
    <property type="project" value="UniProtKB-EC"/>
</dbReference>
<evidence type="ECO:0000256" key="4">
    <source>
        <dbReference type="ARBA" id="ARBA00019232"/>
    </source>
</evidence>
<comment type="catalytic activity">
    <reaction evidence="1 7">
        <text>Cleavage of hydrophobic, N-terminal signal or leader sequences from secreted and periplasmic proteins.</text>
        <dbReference type="EC" id="3.4.21.89"/>
    </reaction>
</comment>
<organism evidence="9 10">
    <name type="scientific">Qipengyuania nanhaisediminis</name>
    <dbReference type="NCBI Taxonomy" id="604088"/>
    <lineage>
        <taxon>Bacteria</taxon>
        <taxon>Pseudomonadati</taxon>
        <taxon>Pseudomonadota</taxon>
        <taxon>Alphaproteobacteria</taxon>
        <taxon>Sphingomonadales</taxon>
        <taxon>Erythrobacteraceae</taxon>
        <taxon>Qipengyuania</taxon>
    </lineage>
</organism>
<dbReference type="InterPro" id="IPR019758">
    <property type="entry name" value="Pept_S26A_signal_pept_1_CS"/>
</dbReference>
<evidence type="ECO:0000313" key="9">
    <source>
        <dbReference type="EMBL" id="SFP37724.1"/>
    </source>
</evidence>
<dbReference type="EMBL" id="FOWZ01000004">
    <property type="protein sequence ID" value="SFP37724.1"/>
    <property type="molecule type" value="Genomic_DNA"/>
</dbReference>
<reference evidence="10" key="1">
    <citation type="submission" date="2016-10" db="EMBL/GenBank/DDBJ databases">
        <authorList>
            <person name="Varghese N."/>
            <person name="Submissions S."/>
        </authorList>
    </citation>
    <scope>NUCLEOTIDE SEQUENCE [LARGE SCALE GENOMIC DNA]</scope>
    <source>
        <strain evidence="10">CGMCC 1.7715</strain>
    </source>
</reference>
<dbReference type="PRINTS" id="PR00727">
    <property type="entry name" value="LEADERPTASE"/>
</dbReference>
<sequence>MIENPAKSETGADTNVTDTKKDEESWGSFLKFCLKLVLAVLLFRTLIASFFTIPSESMLPGLRIGDYLVAAKWPYGYNENSLPLGLPGPKDRIFGSMPERGDVVIFKHPVDRTDYVKRAIGLPGDTIAVRDGQLVLNGQPVQREEAGYAEIPMSSNTACRADGGVVVDNLCRYRQFRETLPSGKSYLTIDFGNVGARPLSDANGQLMVDGNGRPVMIDPDNTAPFVVPAGKIFVMGDNRDNSLDSRYPAVGGQGVGIIDEELLVGRAGMVLWSTDGSAEWLLPWTWFTAARWDRIGEGI</sequence>
<dbReference type="NCBIfam" id="TIGR02227">
    <property type="entry name" value="sigpep_I_bact"/>
    <property type="match status" value="1"/>
</dbReference>
<proteinExistence type="inferred from homology"/>
<evidence type="ECO:0000256" key="5">
    <source>
        <dbReference type="ARBA" id="ARBA00022801"/>
    </source>
</evidence>
<dbReference type="Pfam" id="PF10502">
    <property type="entry name" value="Peptidase_S26"/>
    <property type="match status" value="1"/>
</dbReference>
<comment type="similarity">
    <text evidence="2 7">Belongs to the peptidase S26 family.</text>
</comment>
<evidence type="ECO:0000256" key="6">
    <source>
        <dbReference type="PIRSR" id="PIRSR600223-1"/>
    </source>
</evidence>
<keyword evidence="5 7" id="KW-0378">Hydrolase</keyword>
<dbReference type="AlphaFoldDB" id="A0A1I5PUV1"/>
<dbReference type="STRING" id="604088.SAMN04488060_2650"/>
<evidence type="ECO:0000256" key="3">
    <source>
        <dbReference type="ARBA" id="ARBA00013208"/>
    </source>
</evidence>
<dbReference type="InterPro" id="IPR000223">
    <property type="entry name" value="Pept_S26A_signal_pept_1"/>
</dbReference>
<dbReference type="InterPro" id="IPR019533">
    <property type="entry name" value="Peptidase_S26"/>
</dbReference>
<dbReference type="PROSITE" id="PS00760">
    <property type="entry name" value="SPASE_I_2"/>
    <property type="match status" value="1"/>
</dbReference>
<evidence type="ECO:0000313" key="10">
    <source>
        <dbReference type="Proteomes" id="UP000199331"/>
    </source>
</evidence>
<dbReference type="PROSITE" id="PS00761">
    <property type="entry name" value="SPASE_I_3"/>
    <property type="match status" value="1"/>
</dbReference>
<dbReference type="CDD" id="cd06530">
    <property type="entry name" value="S26_SPase_I"/>
    <property type="match status" value="1"/>
</dbReference>
<dbReference type="Proteomes" id="UP000199331">
    <property type="component" value="Unassembled WGS sequence"/>
</dbReference>
<evidence type="ECO:0000256" key="2">
    <source>
        <dbReference type="ARBA" id="ARBA00009370"/>
    </source>
</evidence>
<dbReference type="GO" id="GO:0004252">
    <property type="term" value="F:serine-type endopeptidase activity"/>
    <property type="evidence" value="ECO:0007669"/>
    <property type="project" value="InterPro"/>
</dbReference>
<dbReference type="InterPro" id="IPR019757">
    <property type="entry name" value="Pept_S26A_signal_pept_1_Lys-AS"/>
</dbReference>
<dbReference type="InterPro" id="IPR036286">
    <property type="entry name" value="LexA/Signal_pep-like_sf"/>
</dbReference>
<dbReference type="RefSeq" id="WP_090482668.1">
    <property type="nucleotide sequence ID" value="NZ_FOWZ01000004.1"/>
</dbReference>
<keyword evidence="7" id="KW-0645">Protease</keyword>
<name>A0A1I5PUV1_9SPHN</name>
<gene>
    <name evidence="9" type="ORF">SAMN04488060_2650</name>
</gene>
<comment type="subcellular location">
    <subcellularLocation>
        <location evidence="7">Membrane</location>
        <topology evidence="7">Single-pass type II membrane protein</topology>
    </subcellularLocation>
</comment>
<feature type="active site" evidence="6">
    <location>
        <position position="57"/>
    </location>
</feature>
<dbReference type="SUPFAM" id="SSF51306">
    <property type="entry name" value="LexA/Signal peptidase"/>
    <property type="match status" value="1"/>
</dbReference>
<evidence type="ECO:0000256" key="1">
    <source>
        <dbReference type="ARBA" id="ARBA00000677"/>
    </source>
</evidence>
<dbReference type="PANTHER" id="PTHR43390:SF1">
    <property type="entry name" value="CHLOROPLAST PROCESSING PEPTIDASE"/>
    <property type="match status" value="1"/>
</dbReference>
<feature type="active site" evidence="6">
    <location>
        <position position="117"/>
    </location>
</feature>
<feature type="domain" description="Peptidase S26" evidence="8">
    <location>
        <begin position="28"/>
        <end position="272"/>
    </location>
</feature>
<dbReference type="PANTHER" id="PTHR43390">
    <property type="entry name" value="SIGNAL PEPTIDASE I"/>
    <property type="match status" value="1"/>
</dbReference>
<accession>A0A1I5PUV1</accession>
<protein>
    <recommendedName>
        <fullName evidence="4 7">Signal peptidase I</fullName>
        <ecNumber evidence="3 7">3.4.21.89</ecNumber>
    </recommendedName>
</protein>
<dbReference type="GO" id="GO:0016020">
    <property type="term" value="C:membrane"/>
    <property type="evidence" value="ECO:0007669"/>
    <property type="project" value="UniProtKB-SubCell"/>
</dbReference>
<keyword evidence="10" id="KW-1185">Reference proteome</keyword>
<dbReference type="EC" id="3.4.21.89" evidence="3 7"/>